<dbReference type="InterPro" id="IPR009057">
    <property type="entry name" value="Homeodomain-like_sf"/>
</dbReference>
<feature type="compositionally biased region" description="Polar residues" evidence="1">
    <location>
        <begin position="40"/>
        <end position="56"/>
    </location>
</feature>
<dbReference type="RefSeq" id="XP_020066210.1">
    <property type="nucleotide sequence ID" value="XM_020206598.1"/>
</dbReference>
<evidence type="ECO:0000256" key="1">
    <source>
        <dbReference type="SAM" id="MobiDB-lite"/>
    </source>
</evidence>
<proteinExistence type="predicted"/>
<sequence length="275" mass="31086">MSYTNNNSSYPSRHSIGGDISSFRLPSIPHDADGDYPAESPSTTVSPSAHPMSQQLRPLGTSEPNDLYFQYSPSRFYPHQTYQHQPPSHRSSSTTSSPPLAFAAHTANPQYYYYKQGEAQTQPLPQYTHAPNQYLYYQQQQQQHQAHVAYAPQMVQGTPAIHMQHSPMTASGGLSYLPGIAMPGSMPQMHTKRRSKQSTTWSAKEDKLLRELKEVQKLGWREISSFFQDRTPNACQFRWRRIISGTSSGTSTHTTLHHGNPDKKKSHHSINFLLN</sequence>
<keyword evidence="5" id="KW-1185">Reference proteome</keyword>
<organism evidence="4 5">
    <name type="scientific">Suhomyces tanzawaensis NRRL Y-17324</name>
    <dbReference type="NCBI Taxonomy" id="984487"/>
    <lineage>
        <taxon>Eukaryota</taxon>
        <taxon>Fungi</taxon>
        <taxon>Dikarya</taxon>
        <taxon>Ascomycota</taxon>
        <taxon>Saccharomycotina</taxon>
        <taxon>Pichiomycetes</taxon>
        <taxon>Debaryomycetaceae</taxon>
        <taxon>Suhomyces</taxon>
    </lineage>
</organism>
<accession>A0A1E4SNM0</accession>
<evidence type="ECO:0000259" key="3">
    <source>
        <dbReference type="PROSITE" id="PS51294"/>
    </source>
</evidence>
<dbReference type="GeneID" id="30980735"/>
<dbReference type="STRING" id="984487.A0A1E4SNM0"/>
<feature type="compositionally biased region" description="Low complexity" evidence="1">
    <location>
        <begin position="248"/>
        <end position="258"/>
    </location>
</feature>
<dbReference type="EMBL" id="KV453910">
    <property type="protein sequence ID" value="ODV81088.1"/>
    <property type="molecule type" value="Genomic_DNA"/>
</dbReference>
<reference evidence="5" key="1">
    <citation type="submission" date="2016-05" db="EMBL/GenBank/DDBJ databases">
        <title>Comparative genomics of biotechnologically important yeasts.</title>
        <authorList>
            <consortium name="DOE Joint Genome Institute"/>
            <person name="Riley R."/>
            <person name="Haridas S."/>
            <person name="Wolfe K.H."/>
            <person name="Lopes M.R."/>
            <person name="Hittinger C.T."/>
            <person name="Goker M."/>
            <person name="Salamov A."/>
            <person name="Wisecaver J."/>
            <person name="Long T.M."/>
            <person name="Aerts A.L."/>
            <person name="Barry K."/>
            <person name="Choi C."/>
            <person name="Clum A."/>
            <person name="Coughlan A.Y."/>
            <person name="Deshpande S."/>
            <person name="Douglass A.P."/>
            <person name="Hanson S.J."/>
            <person name="Klenk H.-P."/>
            <person name="Labutti K."/>
            <person name="Lapidus A."/>
            <person name="Lindquist E."/>
            <person name="Lipzen A."/>
            <person name="Meier-Kolthoff J.P."/>
            <person name="Ohm R.A."/>
            <person name="Otillar R.P."/>
            <person name="Pangilinan J."/>
            <person name="Peng Y."/>
            <person name="Rokas A."/>
            <person name="Rosa C.A."/>
            <person name="Scheuner C."/>
            <person name="Sibirny A.A."/>
            <person name="Slot J.C."/>
            <person name="Stielow J.B."/>
            <person name="Sun H."/>
            <person name="Kurtzman C.P."/>
            <person name="Blackwell M."/>
            <person name="Grigoriev I.V."/>
            <person name="Jeffries T.W."/>
        </authorList>
    </citation>
    <scope>NUCLEOTIDE SEQUENCE [LARGE SCALE GENOMIC DNA]</scope>
    <source>
        <strain evidence="5">NRRL Y-17324</strain>
    </source>
</reference>
<dbReference type="Gene3D" id="1.10.10.60">
    <property type="entry name" value="Homeodomain-like"/>
    <property type="match status" value="1"/>
</dbReference>
<feature type="compositionally biased region" description="Polar residues" evidence="1">
    <location>
        <begin position="1"/>
        <end position="12"/>
    </location>
</feature>
<feature type="domain" description="HTH myb-type" evidence="3">
    <location>
        <begin position="193"/>
        <end position="247"/>
    </location>
</feature>
<dbReference type="OrthoDB" id="2143914at2759"/>
<evidence type="ECO:0000313" key="5">
    <source>
        <dbReference type="Proteomes" id="UP000094285"/>
    </source>
</evidence>
<evidence type="ECO:0000313" key="4">
    <source>
        <dbReference type="EMBL" id="ODV81088.1"/>
    </source>
</evidence>
<dbReference type="CDD" id="cd00167">
    <property type="entry name" value="SANT"/>
    <property type="match status" value="1"/>
</dbReference>
<feature type="region of interest" description="Disordered" evidence="1">
    <location>
        <begin position="248"/>
        <end position="275"/>
    </location>
</feature>
<dbReference type="Proteomes" id="UP000094285">
    <property type="component" value="Unassembled WGS sequence"/>
</dbReference>
<feature type="compositionally biased region" description="Low complexity" evidence="1">
    <location>
        <begin position="83"/>
        <end position="99"/>
    </location>
</feature>
<name>A0A1E4SNM0_9ASCO</name>
<dbReference type="InterPro" id="IPR017930">
    <property type="entry name" value="Myb_dom"/>
</dbReference>
<feature type="domain" description="Myb-like" evidence="2">
    <location>
        <begin position="193"/>
        <end position="243"/>
    </location>
</feature>
<dbReference type="PROSITE" id="PS51294">
    <property type="entry name" value="HTH_MYB"/>
    <property type="match status" value="1"/>
</dbReference>
<protein>
    <submittedName>
        <fullName evidence="4">Uncharacterized protein</fullName>
    </submittedName>
</protein>
<dbReference type="Pfam" id="PF13921">
    <property type="entry name" value="Myb_DNA-bind_6"/>
    <property type="match status" value="1"/>
</dbReference>
<gene>
    <name evidence="4" type="ORF">CANTADRAFT_20628</name>
</gene>
<evidence type="ECO:0000259" key="2">
    <source>
        <dbReference type="PROSITE" id="PS50090"/>
    </source>
</evidence>
<dbReference type="SMART" id="SM00717">
    <property type="entry name" value="SANT"/>
    <property type="match status" value="1"/>
</dbReference>
<feature type="region of interest" description="Disordered" evidence="1">
    <location>
        <begin position="1"/>
        <end position="101"/>
    </location>
</feature>
<dbReference type="SUPFAM" id="SSF46689">
    <property type="entry name" value="Homeodomain-like"/>
    <property type="match status" value="1"/>
</dbReference>
<dbReference type="InterPro" id="IPR001005">
    <property type="entry name" value="SANT/Myb"/>
</dbReference>
<dbReference type="AlphaFoldDB" id="A0A1E4SNM0"/>
<dbReference type="PROSITE" id="PS50090">
    <property type="entry name" value="MYB_LIKE"/>
    <property type="match status" value="1"/>
</dbReference>